<reference evidence="4" key="2">
    <citation type="submission" date="2014-02" db="EMBL/GenBank/DDBJ databases">
        <title>Complete DNA sequence of /Kuraishia capsulata/ illustrates novel genomic features among budding yeasts (/Saccharomycotina/).</title>
        <authorList>
            <person name="Morales L."/>
            <person name="Noel B."/>
            <person name="Porcel B."/>
            <person name="Marcet-Houben M."/>
            <person name="Hullo M-F."/>
            <person name="Sacerdot C."/>
            <person name="Tekaia F."/>
            <person name="Leh-Louis V."/>
            <person name="Despons L."/>
            <person name="Khanna V."/>
            <person name="Aury J-M."/>
            <person name="Barbe V."/>
            <person name="Couloux A."/>
            <person name="Labadie K."/>
            <person name="Pelletier E."/>
            <person name="Souciet J-L."/>
            <person name="Boekhout T."/>
            <person name="Gabaldon T."/>
            <person name="Wincker P."/>
            <person name="Dujon B."/>
        </authorList>
    </citation>
    <scope>NUCLEOTIDE SEQUENCE</scope>
    <source>
        <strain evidence="4">CBS 1993</strain>
    </source>
</reference>
<dbReference type="RefSeq" id="XP_022460803.1">
    <property type="nucleotide sequence ID" value="XM_022605920.1"/>
</dbReference>
<dbReference type="HOGENOM" id="CLU_377692_0_0_1"/>
<dbReference type="EMBL" id="HG793130">
    <property type="protein sequence ID" value="CDK28813.1"/>
    <property type="molecule type" value="Genomic_DNA"/>
</dbReference>
<dbReference type="InterPro" id="IPR001138">
    <property type="entry name" value="Zn2Cys6_DnaBD"/>
</dbReference>
<evidence type="ECO:0000256" key="2">
    <source>
        <dbReference type="ARBA" id="ARBA00023242"/>
    </source>
</evidence>
<dbReference type="OrthoDB" id="1747771at2759"/>
<protein>
    <recommendedName>
        <fullName evidence="3">Zn(2)-C6 fungal-type domain-containing protein</fullName>
    </recommendedName>
</protein>
<gene>
    <name evidence="4" type="ORF">KUCA_T00004798001</name>
</gene>
<dbReference type="GO" id="GO:0008270">
    <property type="term" value="F:zinc ion binding"/>
    <property type="evidence" value="ECO:0007669"/>
    <property type="project" value="InterPro"/>
</dbReference>
<dbReference type="Pfam" id="PF00172">
    <property type="entry name" value="Zn_clus"/>
    <property type="match status" value="1"/>
</dbReference>
<dbReference type="Proteomes" id="UP000019384">
    <property type="component" value="Unassembled WGS sequence"/>
</dbReference>
<dbReference type="InterPro" id="IPR050613">
    <property type="entry name" value="Sec_Metabolite_Reg"/>
</dbReference>
<keyword evidence="2" id="KW-0539">Nucleus</keyword>
<name>W6MR32_9ASCO</name>
<dbReference type="GeneID" id="34522191"/>
<dbReference type="SMART" id="SM00066">
    <property type="entry name" value="GAL4"/>
    <property type="match status" value="1"/>
</dbReference>
<dbReference type="GO" id="GO:0000981">
    <property type="term" value="F:DNA-binding transcription factor activity, RNA polymerase II-specific"/>
    <property type="evidence" value="ECO:0007669"/>
    <property type="project" value="InterPro"/>
</dbReference>
<sequence length="734" mass="83157">MPEHETTDLPDKERLLFPVSCVTCRRRKIKCDRVLPCLSCVKRGEDCRYPEKYRSIEISQFVPQLRDVEENLSGGSENQSLLHDIVRLKEDNHVLLTELKRVNRNRALSALGISPANSRKRDRDQEKNMATCPAKEMSYPMTDEDFSLSRINQYFVGGQSKFLVTELVLAKDSYNLERFIKMGDVPVSFGLTKMVIDDDKANFHLTKTLCDTFFKSRSYYNNFISKSYINGYLERYPASLKDPDSHDTIMLITMMCLSVVRFLHDTNPLLTPYKVDFHTLRQQLYTKFFFLKTITKPFNVYRRQALILACEDYYFQTETEMAFALLYEIAGSFNRQLIDERTSLLMEQFNMPGMGSHEKVKVVREDLEVASWLAATSLANVVSAAFVRSTANLFPASPLCKYADIRIAYNLGIGELLKATVQVLMDVAGVSSAHNKESIMELQDAWTQELTIYKDLLGGNVEKRKEVLKALQKMNATDLDGSSSDDSVPDAGLRSYEDIGNTENLLIDSDLELLSDLLMGYVGKGLLSETYMLRCPNGLDDTLESIIKALNIMADLLRLLEEKKKKCLKSAFPFAHQSVTKVVNMVYTILHLDYDFIYPSHLKIALIRQKLLVIADRYSIYWQINFGNITSDISFMMLKYEQRLKNSLDIDCTPSTEDSDFKSTSQSVSGSGLTPQSYLGHDYASFAGDSPKHMTNILGDLEVSLSLMPPLPNSEQWMMAASGTPGNGTSPAFS</sequence>
<dbReference type="PANTHER" id="PTHR31001">
    <property type="entry name" value="UNCHARACTERIZED TRANSCRIPTIONAL REGULATORY PROTEIN"/>
    <property type="match status" value="1"/>
</dbReference>
<dbReference type="CDD" id="cd00067">
    <property type="entry name" value="GAL4"/>
    <property type="match status" value="1"/>
</dbReference>
<dbReference type="AlphaFoldDB" id="W6MR32"/>
<dbReference type="PROSITE" id="PS50048">
    <property type="entry name" value="ZN2_CY6_FUNGAL_2"/>
    <property type="match status" value="1"/>
</dbReference>
<comment type="subcellular location">
    <subcellularLocation>
        <location evidence="1">Nucleus</location>
    </subcellularLocation>
</comment>
<evidence type="ECO:0000256" key="1">
    <source>
        <dbReference type="ARBA" id="ARBA00004123"/>
    </source>
</evidence>
<proteinExistence type="predicted"/>
<evidence type="ECO:0000313" key="5">
    <source>
        <dbReference type="Proteomes" id="UP000019384"/>
    </source>
</evidence>
<keyword evidence="5" id="KW-1185">Reference proteome</keyword>
<dbReference type="PROSITE" id="PS00463">
    <property type="entry name" value="ZN2_CY6_FUNGAL_1"/>
    <property type="match status" value="1"/>
</dbReference>
<dbReference type="GO" id="GO:0005634">
    <property type="term" value="C:nucleus"/>
    <property type="evidence" value="ECO:0007669"/>
    <property type="project" value="UniProtKB-SubCell"/>
</dbReference>
<evidence type="ECO:0000259" key="3">
    <source>
        <dbReference type="PROSITE" id="PS50048"/>
    </source>
</evidence>
<dbReference type="STRING" id="1382522.W6MR32"/>
<organism evidence="4 5">
    <name type="scientific">Kuraishia capsulata CBS 1993</name>
    <dbReference type="NCBI Taxonomy" id="1382522"/>
    <lineage>
        <taxon>Eukaryota</taxon>
        <taxon>Fungi</taxon>
        <taxon>Dikarya</taxon>
        <taxon>Ascomycota</taxon>
        <taxon>Saccharomycotina</taxon>
        <taxon>Pichiomycetes</taxon>
        <taxon>Pichiales</taxon>
        <taxon>Pichiaceae</taxon>
        <taxon>Kuraishia</taxon>
    </lineage>
</organism>
<accession>W6MR32</accession>
<dbReference type="InterPro" id="IPR036864">
    <property type="entry name" value="Zn2-C6_fun-type_DNA-bd_sf"/>
</dbReference>
<evidence type="ECO:0000313" key="4">
    <source>
        <dbReference type="EMBL" id="CDK28813.1"/>
    </source>
</evidence>
<reference evidence="4" key="1">
    <citation type="submission" date="2013-12" db="EMBL/GenBank/DDBJ databases">
        <authorList>
            <person name="Genoscope - CEA"/>
        </authorList>
    </citation>
    <scope>NUCLEOTIDE SEQUENCE</scope>
    <source>
        <strain evidence="4">CBS 1993</strain>
    </source>
</reference>
<feature type="domain" description="Zn(2)-C6 fungal-type" evidence="3">
    <location>
        <begin position="20"/>
        <end position="49"/>
    </location>
</feature>
<dbReference type="Gene3D" id="4.10.240.10">
    <property type="entry name" value="Zn(2)-C6 fungal-type DNA-binding domain"/>
    <property type="match status" value="1"/>
</dbReference>
<dbReference type="SUPFAM" id="SSF57701">
    <property type="entry name" value="Zn2/Cys6 DNA-binding domain"/>
    <property type="match status" value="1"/>
</dbReference>